<sequence length="103" mass="11436">MLIQVGFPDGSARDVPAQLRSISTPASGGPPAMFELVPLQCNALWQFVRSEKGWQAVGRRQLVTKLGPPAQEWWHSIVQMRDEADVPLRQACRIGKASQRQSL</sequence>
<evidence type="ECO:0000313" key="1">
    <source>
        <dbReference type="EMBL" id="EQB33001.1"/>
    </source>
</evidence>
<protein>
    <submittedName>
        <fullName evidence="1">Uncharacterized protein</fullName>
    </submittedName>
</protein>
<dbReference type="AlphaFoldDB" id="T0J4Y2"/>
<accession>T0J4Y2</accession>
<dbReference type="OrthoDB" id="7472973at2"/>
<organism evidence="1 2">
    <name type="scientific">Sphingobium ummariense RL-3</name>
    <dbReference type="NCBI Taxonomy" id="1346791"/>
    <lineage>
        <taxon>Bacteria</taxon>
        <taxon>Pseudomonadati</taxon>
        <taxon>Pseudomonadota</taxon>
        <taxon>Alphaproteobacteria</taxon>
        <taxon>Sphingomonadales</taxon>
        <taxon>Sphingomonadaceae</taxon>
        <taxon>Sphingobium</taxon>
    </lineage>
</organism>
<proteinExistence type="predicted"/>
<gene>
    <name evidence="1" type="ORF">M529_06555</name>
</gene>
<reference evidence="1 2" key="1">
    <citation type="journal article" date="2013" name="Genome Announc.">
        <title>Draft Genome Sequence of Sphingobium ummariense Strain RL-3, a Hexachlorocyclohexane-Degrading Bacterium.</title>
        <authorList>
            <person name="Kohli P."/>
            <person name="Dua A."/>
            <person name="Sangwan N."/>
            <person name="Oldach P."/>
            <person name="Khurana J.P."/>
            <person name="Lal R."/>
        </authorList>
    </citation>
    <scope>NUCLEOTIDE SEQUENCE [LARGE SCALE GENOMIC DNA]</scope>
    <source>
        <strain evidence="1 2">RL-3</strain>
    </source>
</reference>
<evidence type="ECO:0000313" key="2">
    <source>
        <dbReference type="Proteomes" id="UP000015523"/>
    </source>
</evidence>
<keyword evidence="2" id="KW-1185">Reference proteome</keyword>
<dbReference type="EMBL" id="AUWY01000052">
    <property type="protein sequence ID" value="EQB33001.1"/>
    <property type="molecule type" value="Genomic_DNA"/>
</dbReference>
<dbReference type="STRING" id="1346791.M529_06555"/>
<comment type="caution">
    <text evidence="1">The sequence shown here is derived from an EMBL/GenBank/DDBJ whole genome shotgun (WGS) entry which is preliminary data.</text>
</comment>
<dbReference type="RefSeq" id="WP_021317212.1">
    <property type="nucleotide sequence ID" value="NZ_AUWY01000052.1"/>
</dbReference>
<dbReference type="Proteomes" id="UP000015523">
    <property type="component" value="Unassembled WGS sequence"/>
</dbReference>
<name>T0J4Y2_9SPHN</name>
<dbReference type="PATRIC" id="fig|1346791.3.peg.1245"/>